<feature type="compositionally biased region" description="Basic and acidic residues" evidence="2">
    <location>
        <begin position="515"/>
        <end position="533"/>
    </location>
</feature>
<sequence>VSLMCGLPPSYLQASDTSNIRLDLAGVGQCASPLQSLWVFANVLYQLQDKGLVQQVEHPRHSLAQFCRILLKERDEIWPHADTKYNRIFQHEINSIDHPFCFPSVEELDNMEFRPKGAGEAKLGARACTKIPRAGCTANTEQDPKPHNLIGTYETSIHGASAPDSGPCTKFPRDASEYPRNAGIPEDRLAAEGTTNTDRISPTVVAPIPDASDHAIISKCTGHPNPDRIRCTEASRVASDRCTDHIISKDAGHPNPDRIRCTEASRVTSDRCTDHIISKDTGHLNPDSIRCTEAFSVASERCTDHIISEGTGHPNLDCIRCPESSRVASERCTDQIISEGTRHPNPDKIRCTEASRVASDRCTDHIISKDTGHPNPDRIRYEEASRVTSDRCTDHIISKDTGHPNPDRIRCTEASRVASDRCTDHIISKDAGHPNPDSIRCTEASRVASDRCTDHIISEGTGHPNPDKIRGTEASRVASDRCTDQQMTSVASGLQNASVRRETKHASDAFADLGVDSREAQHGNVRSDMDERQPLSGPSVSTTKAKMNDRIAKGKGGYILASIAPHDQSLPTSINPVKEASQAMQITAFSTNGGVTGFETSKAPDSPPSLKQETENPRILADWILTAVESAQESKQMKLMTAGLFKDHWFPIMVEVVNDNFTITTTYDMTPAVTAWIKAEMLEEYQQASGTHMPHAFANDCGFQTIAWIINQALDPDSNRAISPDEAESWRKNFAHHLVLSGAHDPPVYALPLGGTSDQHLPALRELLEKHGVNSNRSSQAAQALTQKLGADVIQRTLQSPKPWQDLKARASQLKPPFRIVLSEDLQASIDSKIASGQAVGRKQHKAKQSKPQEPQRLIADQVQIPNTIFQQADGVLLQQISPSQFKAQCKGIACVSFDDATPFLQLKAPLTQEGQKRVHRATPQSATKIEEVETRVIRALVFQDQTKLKWTDITDKPVRTLFAESEFTANPDSIVDVWDRQYVTKQYKRCKPEEAEIFIVTFRVKCPAHEVILDASGQAGKYFEPRDHTGRSPDTSYKVIWMPRKNFQDVMLAKQTSLHPTWLVRSGDRFGLRTHCEFAKDIHEQHRPDVDYMAGEQMTTYRVGPLPFGTTKSSLQKLYKEWGWTARPGQPLGQSIGQEGVFWSTQSSENPSHWVYSLEQGDILISPIKPHKTQANKVPSQGLVASRRTIQSMTQVPETDKSNPATDPWLQADPWSQGSGFPHALTPAQSAAIEASVAKHVTANMKPHKTADVDMEGVNDQRVDELETKVQTLQHNVNQLTSNLNAFQSQQQQHNGQMSSQIVAVKNQVDAQQSSLQKMLESKMDDQMSRIGEALNPGPVQPELILGGVFYGYAQQAATQEGRSLTTQTKVIQDHTRSLTTQTKVIQDHTRRPGGALPEIRDEWRKRWDRHVEMPVDYWDPVVAHFTKNTPRGNASTAPFSLLTIKNIGMQMKVQIALFAITQTANFTDIGNAQAWKMPENLCLNTTANWPCSRTLPTSDVLQFWCPCVTVMVSPERTAAIDQQLASCRARYVEWKDLDFFGM</sequence>
<feature type="coiled-coil region" evidence="1">
    <location>
        <begin position="1264"/>
        <end position="1291"/>
    </location>
</feature>
<feature type="compositionally biased region" description="Basic and acidic residues" evidence="2">
    <location>
        <begin position="465"/>
        <end position="476"/>
    </location>
</feature>
<keyword evidence="5" id="KW-1185">Reference proteome</keyword>
<dbReference type="EMBL" id="CAMXCT020006536">
    <property type="protein sequence ID" value="CAL1168933.1"/>
    <property type="molecule type" value="Genomic_DNA"/>
</dbReference>
<keyword evidence="1" id="KW-0175">Coiled coil</keyword>
<evidence type="ECO:0000313" key="4">
    <source>
        <dbReference type="EMBL" id="CAL4802870.1"/>
    </source>
</evidence>
<dbReference type="EMBL" id="CAMXCT030006536">
    <property type="protein sequence ID" value="CAL4802870.1"/>
    <property type="molecule type" value="Genomic_DNA"/>
</dbReference>
<feature type="region of interest" description="Disordered" evidence="2">
    <location>
        <begin position="837"/>
        <end position="856"/>
    </location>
</feature>
<name>A0A9P1DVF1_9DINO</name>
<reference evidence="4 5" key="2">
    <citation type="submission" date="2024-05" db="EMBL/GenBank/DDBJ databases">
        <authorList>
            <person name="Chen Y."/>
            <person name="Shah S."/>
            <person name="Dougan E. K."/>
            <person name="Thang M."/>
            <person name="Chan C."/>
        </authorList>
    </citation>
    <scope>NUCLEOTIDE SEQUENCE [LARGE SCALE GENOMIC DNA]</scope>
</reference>
<protein>
    <submittedName>
        <fullName evidence="3">Uncharacterized protein</fullName>
    </submittedName>
</protein>
<feature type="region of interest" description="Disordered" evidence="2">
    <location>
        <begin position="515"/>
        <end position="542"/>
    </location>
</feature>
<dbReference type="EMBL" id="CAMXCT010006536">
    <property type="protein sequence ID" value="CAI4015558.1"/>
    <property type="molecule type" value="Genomic_DNA"/>
</dbReference>
<proteinExistence type="predicted"/>
<evidence type="ECO:0000256" key="2">
    <source>
        <dbReference type="SAM" id="MobiDB-lite"/>
    </source>
</evidence>
<gene>
    <name evidence="3" type="ORF">C1SCF055_LOCUS40380</name>
</gene>
<comment type="caution">
    <text evidence="3">The sequence shown here is derived from an EMBL/GenBank/DDBJ whole genome shotgun (WGS) entry which is preliminary data.</text>
</comment>
<evidence type="ECO:0000313" key="3">
    <source>
        <dbReference type="EMBL" id="CAI4015558.1"/>
    </source>
</evidence>
<feature type="region of interest" description="Disordered" evidence="2">
    <location>
        <begin position="455"/>
        <end position="476"/>
    </location>
</feature>
<accession>A0A9P1DVF1</accession>
<dbReference type="SUPFAM" id="SSF58100">
    <property type="entry name" value="Bacterial hemolysins"/>
    <property type="match status" value="1"/>
</dbReference>
<feature type="non-terminal residue" evidence="3">
    <location>
        <position position="1544"/>
    </location>
</feature>
<evidence type="ECO:0000256" key="1">
    <source>
        <dbReference type="SAM" id="Coils"/>
    </source>
</evidence>
<reference evidence="3" key="1">
    <citation type="submission" date="2022-10" db="EMBL/GenBank/DDBJ databases">
        <authorList>
            <person name="Chen Y."/>
            <person name="Dougan E. K."/>
            <person name="Chan C."/>
            <person name="Rhodes N."/>
            <person name="Thang M."/>
        </authorList>
    </citation>
    <scope>NUCLEOTIDE SEQUENCE</scope>
</reference>
<dbReference type="Proteomes" id="UP001152797">
    <property type="component" value="Unassembled WGS sequence"/>
</dbReference>
<organism evidence="3">
    <name type="scientific">Cladocopium goreaui</name>
    <dbReference type="NCBI Taxonomy" id="2562237"/>
    <lineage>
        <taxon>Eukaryota</taxon>
        <taxon>Sar</taxon>
        <taxon>Alveolata</taxon>
        <taxon>Dinophyceae</taxon>
        <taxon>Suessiales</taxon>
        <taxon>Symbiodiniaceae</taxon>
        <taxon>Cladocopium</taxon>
    </lineage>
</organism>
<evidence type="ECO:0000313" key="5">
    <source>
        <dbReference type="Proteomes" id="UP001152797"/>
    </source>
</evidence>